<dbReference type="PANTHER" id="PTHR43245">
    <property type="entry name" value="BIFUNCTIONAL POLYMYXIN RESISTANCE PROTEIN ARNA"/>
    <property type="match status" value="1"/>
</dbReference>
<keyword evidence="3" id="KW-1185">Reference proteome</keyword>
<dbReference type="InterPro" id="IPR050177">
    <property type="entry name" value="Lipid_A_modif_metabolic_enz"/>
</dbReference>
<protein>
    <submittedName>
        <fullName evidence="2">Reductase VcaE</fullName>
    </submittedName>
</protein>
<dbReference type="EMBL" id="FOEF01000020">
    <property type="protein sequence ID" value="SEP52384.1"/>
    <property type="molecule type" value="Genomic_DNA"/>
</dbReference>
<dbReference type="SUPFAM" id="SSF51735">
    <property type="entry name" value="NAD(P)-binding Rossmann-fold domains"/>
    <property type="match status" value="1"/>
</dbReference>
<evidence type="ECO:0000259" key="1">
    <source>
        <dbReference type="Pfam" id="PF01370"/>
    </source>
</evidence>
<dbReference type="STRING" id="394193.SAMN04489732_12047"/>
<proteinExistence type="predicted"/>
<evidence type="ECO:0000313" key="2">
    <source>
        <dbReference type="EMBL" id="SEP52384.1"/>
    </source>
</evidence>
<dbReference type="RefSeq" id="WP_091625565.1">
    <property type="nucleotide sequence ID" value="NZ_FOEF01000020.1"/>
</dbReference>
<dbReference type="Pfam" id="PF01370">
    <property type="entry name" value="Epimerase"/>
    <property type="match status" value="1"/>
</dbReference>
<dbReference type="Gene3D" id="3.40.50.720">
    <property type="entry name" value="NAD(P)-binding Rossmann-like Domain"/>
    <property type="match status" value="1"/>
</dbReference>
<dbReference type="Proteomes" id="UP000198582">
    <property type="component" value="Unassembled WGS sequence"/>
</dbReference>
<feature type="domain" description="NAD-dependent epimerase/dehydratase" evidence="1">
    <location>
        <begin position="12"/>
        <end position="247"/>
    </location>
</feature>
<accession>A0A1H8YJK0</accession>
<dbReference type="InterPro" id="IPR001509">
    <property type="entry name" value="Epimerase_deHydtase"/>
</dbReference>
<gene>
    <name evidence="2" type="ORF">SAMN04489732_12047</name>
</gene>
<dbReference type="AlphaFoldDB" id="A0A1H8YJK0"/>
<name>A0A1H8YJK0_9PSEU</name>
<dbReference type="PANTHER" id="PTHR43245:SF13">
    <property type="entry name" value="UDP-D-APIOSE_UDP-D-XYLOSE SYNTHASE 2"/>
    <property type="match status" value="1"/>
</dbReference>
<sequence length="332" mass="34035">MGQEPDVERPRVTVLGASGFVGSAVTAALARRDIRLRLVARRPAAGPAGAVAKIETCTADLTAPGAVAAAVEGADAVINLVLHESGWRGAGDPAGEGTNVGVLRDLVVALRHGGRPAPVVVFAGSTSQIGVPPRVPIDGTETDHPVTAYDRQKQAGEELLRAETRSGALSGITLRLPTVFGPGPTPAAQDRGVVAAMTRRALAGQPLTLWGNGSVQRDLLYVDDAGAAFAAALDRPETLAGRHWLLGSGRGIDLRELFGTIAEVVAERTGRPKVPVVSVPAPAGATVTDAHSLVADSSAFRSVTGWCPRVSLREALGRTVAALADPAGARRG</sequence>
<dbReference type="OrthoDB" id="3288614at2"/>
<evidence type="ECO:0000313" key="3">
    <source>
        <dbReference type="Proteomes" id="UP000198582"/>
    </source>
</evidence>
<reference evidence="2 3" key="1">
    <citation type="submission" date="2016-10" db="EMBL/GenBank/DDBJ databases">
        <authorList>
            <person name="de Groot N.N."/>
        </authorList>
    </citation>
    <scope>NUCLEOTIDE SEQUENCE [LARGE SCALE GENOMIC DNA]</scope>
    <source>
        <strain evidence="2 3">DSM 44993</strain>
    </source>
</reference>
<organism evidence="2 3">
    <name type="scientific">Amycolatopsis saalfeldensis</name>
    <dbReference type="NCBI Taxonomy" id="394193"/>
    <lineage>
        <taxon>Bacteria</taxon>
        <taxon>Bacillati</taxon>
        <taxon>Actinomycetota</taxon>
        <taxon>Actinomycetes</taxon>
        <taxon>Pseudonocardiales</taxon>
        <taxon>Pseudonocardiaceae</taxon>
        <taxon>Amycolatopsis</taxon>
    </lineage>
</organism>
<dbReference type="InterPro" id="IPR036291">
    <property type="entry name" value="NAD(P)-bd_dom_sf"/>
</dbReference>